<dbReference type="FunFam" id="1.10.510.10:FF:001222">
    <property type="entry name" value="Serine/threonine-protein kinase ppk25"/>
    <property type="match status" value="1"/>
</dbReference>
<evidence type="ECO:0000256" key="13">
    <source>
        <dbReference type="SAM" id="MobiDB-lite"/>
    </source>
</evidence>
<dbReference type="InterPro" id="IPR011009">
    <property type="entry name" value="Kinase-like_dom_sf"/>
</dbReference>
<keyword evidence="6 11" id="KW-0547">Nucleotide-binding</keyword>
<feature type="region of interest" description="Disordered" evidence="13">
    <location>
        <begin position="39"/>
        <end position="69"/>
    </location>
</feature>
<evidence type="ECO:0000256" key="12">
    <source>
        <dbReference type="RuleBase" id="RU000304"/>
    </source>
</evidence>
<dbReference type="PROSITE" id="PS50011">
    <property type="entry name" value="PROTEIN_KINASE_DOM"/>
    <property type="match status" value="1"/>
</dbReference>
<evidence type="ECO:0000256" key="5">
    <source>
        <dbReference type="ARBA" id="ARBA00022679"/>
    </source>
</evidence>
<dbReference type="FunFam" id="3.30.200.20:FF:000042">
    <property type="entry name" value="Aurora kinase A"/>
    <property type="match status" value="1"/>
</dbReference>
<dbReference type="PANTHER" id="PTHR24346:SF106">
    <property type="entry name" value="PROTEIN KINASE DOMAIN-CONTAINING PROTEIN"/>
    <property type="match status" value="1"/>
</dbReference>
<dbReference type="EMBL" id="ML014365">
    <property type="protein sequence ID" value="RKO98770.1"/>
    <property type="molecule type" value="Genomic_DNA"/>
</dbReference>
<dbReference type="SMART" id="SM00220">
    <property type="entry name" value="S_TKc"/>
    <property type="match status" value="1"/>
</dbReference>
<keyword evidence="3" id="KW-0963">Cytoplasm</keyword>
<evidence type="ECO:0000256" key="1">
    <source>
        <dbReference type="ARBA" id="ARBA00004496"/>
    </source>
</evidence>
<protein>
    <recommendedName>
        <fullName evidence="2">non-specific serine/threonine protein kinase</fullName>
        <ecNumber evidence="2">2.7.11.1</ecNumber>
    </recommendedName>
</protein>
<evidence type="ECO:0000256" key="3">
    <source>
        <dbReference type="ARBA" id="ARBA00022490"/>
    </source>
</evidence>
<proteinExistence type="inferred from homology"/>
<comment type="subcellular location">
    <subcellularLocation>
        <location evidence="1">Cytoplasm</location>
    </subcellularLocation>
</comment>
<keyword evidence="16" id="KW-1185">Reference proteome</keyword>
<feature type="binding site" evidence="11">
    <location>
        <position position="122"/>
    </location>
    <ligand>
        <name>ATP</name>
        <dbReference type="ChEBI" id="CHEBI:30616"/>
    </ligand>
</feature>
<dbReference type="Pfam" id="PF00069">
    <property type="entry name" value="Pkinase"/>
    <property type="match status" value="1"/>
</dbReference>
<dbReference type="InterPro" id="IPR000719">
    <property type="entry name" value="Prot_kinase_dom"/>
</dbReference>
<evidence type="ECO:0000256" key="11">
    <source>
        <dbReference type="PROSITE-ProRule" id="PRU10141"/>
    </source>
</evidence>
<keyword evidence="5" id="KW-0808">Transferase</keyword>
<dbReference type="GO" id="GO:0005737">
    <property type="term" value="C:cytoplasm"/>
    <property type="evidence" value="ECO:0007669"/>
    <property type="project" value="UniProtKB-SubCell"/>
</dbReference>
<comment type="catalytic activity">
    <reaction evidence="9">
        <text>L-threonyl-[protein] + ATP = O-phospho-L-threonyl-[protein] + ADP + H(+)</text>
        <dbReference type="Rhea" id="RHEA:46608"/>
        <dbReference type="Rhea" id="RHEA-COMP:11060"/>
        <dbReference type="Rhea" id="RHEA-COMP:11605"/>
        <dbReference type="ChEBI" id="CHEBI:15378"/>
        <dbReference type="ChEBI" id="CHEBI:30013"/>
        <dbReference type="ChEBI" id="CHEBI:30616"/>
        <dbReference type="ChEBI" id="CHEBI:61977"/>
        <dbReference type="ChEBI" id="CHEBI:456216"/>
        <dbReference type="EC" id="2.7.11.1"/>
    </reaction>
</comment>
<evidence type="ECO:0000256" key="10">
    <source>
        <dbReference type="ARBA" id="ARBA00048679"/>
    </source>
</evidence>
<dbReference type="STRING" id="1555241.A0A4P9X2H6"/>
<comment type="catalytic activity">
    <reaction evidence="10">
        <text>L-seryl-[protein] + ATP = O-phospho-L-seryl-[protein] + ADP + H(+)</text>
        <dbReference type="Rhea" id="RHEA:17989"/>
        <dbReference type="Rhea" id="RHEA-COMP:9863"/>
        <dbReference type="Rhea" id="RHEA-COMP:11604"/>
        <dbReference type="ChEBI" id="CHEBI:15378"/>
        <dbReference type="ChEBI" id="CHEBI:29999"/>
        <dbReference type="ChEBI" id="CHEBI:30616"/>
        <dbReference type="ChEBI" id="CHEBI:83421"/>
        <dbReference type="ChEBI" id="CHEBI:456216"/>
        <dbReference type="EC" id="2.7.11.1"/>
    </reaction>
</comment>
<reference evidence="16" key="1">
    <citation type="journal article" date="2018" name="Nat. Microbiol.">
        <title>Leveraging single-cell genomics to expand the fungal tree of life.</title>
        <authorList>
            <person name="Ahrendt S.R."/>
            <person name="Quandt C.A."/>
            <person name="Ciobanu D."/>
            <person name="Clum A."/>
            <person name="Salamov A."/>
            <person name="Andreopoulos B."/>
            <person name="Cheng J.F."/>
            <person name="Woyke T."/>
            <person name="Pelin A."/>
            <person name="Henrissat B."/>
            <person name="Reynolds N.K."/>
            <person name="Benny G.L."/>
            <person name="Smith M.E."/>
            <person name="James T.Y."/>
            <person name="Grigoriev I.V."/>
        </authorList>
    </citation>
    <scope>NUCLEOTIDE SEQUENCE [LARGE SCALE GENOMIC DNA]</scope>
    <source>
        <strain evidence="16">ATCC 52028</strain>
    </source>
</reference>
<evidence type="ECO:0000313" key="16">
    <source>
        <dbReference type="Proteomes" id="UP000274922"/>
    </source>
</evidence>
<dbReference type="AlphaFoldDB" id="A0A4P9X2H6"/>
<keyword evidence="7" id="KW-0418">Kinase</keyword>
<feature type="non-terminal residue" evidence="15">
    <location>
        <position position="346"/>
    </location>
</feature>
<evidence type="ECO:0000313" key="15">
    <source>
        <dbReference type="EMBL" id="RKO98770.1"/>
    </source>
</evidence>
<dbReference type="PANTHER" id="PTHR24346">
    <property type="entry name" value="MAP/MICROTUBULE AFFINITY-REGULATING KINASE"/>
    <property type="match status" value="1"/>
</dbReference>
<keyword evidence="8 11" id="KW-0067">ATP-binding</keyword>
<gene>
    <name evidence="15" type="ORF">CXG81DRAFT_15462</name>
</gene>
<dbReference type="InterPro" id="IPR008271">
    <property type="entry name" value="Ser/Thr_kinase_AS"/>
</dbReference>
<dbReference type="EC" id="2.7.11.1" evidence="2"/>
<feature type="compositionally biased region" description="Low complexity" evidence="13">
    <location>
        <begin position="1"/>
        <end position="10"/>
    </location>
</feature>
<feature type="region of interest" description="Disordered" evidence="13">
    <location>
        <begin position="1"/>
        <end position="24"/>
    </location>
</feature>
<evidence type="ECO:0000256" key="8">
    <source>
        <dbReference type="ARBA" id="ARBA00022840"/>
    </source>
</evidence>
<dbReference type="PROSITE" id="PS00107">
    <property type="entry name" value="PROTEIN_KINASE_ATP"/>
    <property type="match status" value="1"/>
</dbReference>
<evidence type="ECO:0000256" key="7">
    <source>
        <dbReference type="ARBA" id="ARBA00022777"/>
    </source>
</evidence>
<dbReference type="OrthoDB" id="193931at2759"/>
<evidence type="ECO:0000256" key="2">
    <source>
        <dbReference type="ARBA" id="ARBA00012513"/>
    </source>
</evidence>
<comment type="similarity">
    <text evidence="12">Belongs to the protein kinase superfamily.</text>
</comment>
<keyword evidence="4 12" id="KW-0723">Serine/threonine-protein kinase</keyword>
<dbReference type="GO" id="GO:0035556">
    <property type="term" value="P:intracellular signal transduction"/>
    <property type="evidence" value="ECO:0007669"/>
    <property type="project" value="TreeGrafter"/>
</dbReference>
<evidence type="ECO:0000256" key="4">
    <source>
        <dbReference type="ARBA" id="ARBA00022527"/>
    </source>
</evidence>
<dbReference type="InterPro" id="IPR017441">
    <property type="entry name" value="Protein_kinase_ATP_BS"/>
</dbReference>
<accession>A0A4P9X2H6</accession>
<dbReference type="GO" id="GO:0005524">
    <property type="term" value="F:ATP binding"/>
    <property type="evidence" value="ECO:0007669"/>
    <property type="project" value="UniProtKB-UniRule"/>
</dbReference>
<dbReference type="GO" id="GO:0004674">
    <property type="term" value="F:protein serine/threonine kinase activity"/>
    <property type="evidence" value="ECO:0007669"/>
    <property type="project" value="UniProtKB-KW"/>
</dbReference>
<evidence type="ECO:0000256" key="6">
    <source>
        <dbReference type="ARBA" id="ARBA00022741"/>
    </source>
</evidence>
<name>A0A4P9X2H6_9FUNG</name>
<sequence>MPPTAAAAAAPPAPRSVPKTSTPIALTTQFDSSKTLFQASLGPDAPAAPLTPVSPAADGAAPAPPAAAPTPTAAAIAAAVAEATLRASRISDYTMRKSLGQGTFGKVRLGQHQQTHDLVAIKIIDKANIVTPKQRNSVQREVRLMKILQHPHIVRVHTVLEDAARIHMVMAYASRGELFDYIVQCGRIPEPEARRMFRQIVSAIDYCHRNSVIHRDLKPENVLLDDDLNVKIIDFGFGNTFHRERVLDTFCGSPFYAAPEMIRGVCYTGPEVDLWSMGVILFAMLCGHLPFDAPVMGDLYNCISKGQYTTPAHVSPGAADLIRRFLTVQPRERITMPQVLAHPWLS</sequence>
<dbReference type="SUPFAM" id="SSF56112">
    <property type="entry name" value="Protein kinase-like (PK-like)"/>
    <property type="match status" value="1"/>
</dbReference>
<dbReference type="PROSITE" id="PS00108">
    <property type="entry name" value="PROTEIN_KINASE_ST"/>
    <property type="match status" value="1"/>
</dbReference>
<evidence type="ECO:0000256" key="9">
    <source>
        <dbReference type="ARBA" id="ARBA00047899"/>
    </source>
</evidence>
<feature type="domain" description="Protein kinase" evidence="14">
    <location>
        <begin position="93"/>
        <end position="345"/>
    </location>
</feature>
<dbReference type="CDD" id="cd14003">
    <property type="entry name" value="STKc_AMPK-like"/>
    <property type="match status" value="1"/>
</dbReference>
<dbReference type="Gene3D" id="1.10.510.10">
    <property type="entry name" value="Transferase(Phosphotransferase) domain 1"/>
    <property type="match status" value="1"/>
</dbReference>
<evidence type="ECO:0000259" key="14">
    <source>
        <dbReference type="PROSITE" id="PS50011"/>
    </source>
</evidence>
<organism evidence="15 16">
    <name type="scientific">Caulochytrium protostelioides</name>
    <dbReference type="NCBI Taxonomy" id="1555241"/>
    <lineage>
        <taxon>Eukaryota</taxon>
        <taxon>Fungi</taxon>
        <taxon>Fungi incertae sedis</taxon>
        <taxon>Chytridiomycota</taxon>
        <taxon>Chytridiomycota incertae sedis</taxon>
        <taxon>Chytridiomycetes</taxon>
        <taxon>Caulochytriales</taxon>
        <taxon>Caulochytriaceae</taxon>
        <taxon>Caulochytrium</taxon>
    </lineage>
</organism>
<dbReference type="Proteomes" id="UP000274922">
    <property type="component" value="Unassembled WGS sequence"/>
</dbReference>